<evidence type="ECO:0000256" key="2">
    <source>
        <dbReference type="ARBA" id="ARBA00012438"/>
    </source>
</evidence>
<dbReference type="OrthoDB" id="943406at2"/>
<comment type="caution">
    <text evidence="8">The sequence shown here is derived from an EMBL/GenBank/DDBJ whole genome shotgun (WGS) entry which is preliminary data.</text>
</comment>
<keyword evidence="5" id="KW-0902">Two-component regulatory system</keyword>
<keyword evidence="7" id="KW-1133">Transmembrane helix</keyword>
<dbReference type="Pfam" id="PF13181">
    <property type="entry name" value="TPR_8"/>
    <property type="match status" value="1"/>
</dbReference>
<comment type="catalytic activity">
    <reaction evidence="1">
        <text>ATP + protein L-histidine = ADP + protein N-phospho-L-histidine.</text>
        <dbReference type="EC" id="2.7.13.3"/>
    </reaction>
</comment>
<keyword evidence="7" id="KW-0812">Transmembrane</keyword>
<keyword evidence="4" id="KW-0418">Kinase</keyword>
<evidence type="ECO:0000256" key="4">
    <source>
        <dbReference type="ARBA" id="ARBA00022777"/>
    </source>
</evidence>
<dbReference type="Pfam" id="PF13374">
    <property type="entry name" value="TPR_10"/>
    <property type="match status" value="1"/>
</dbReference>
<accession>A0A495MCW8</accession>
<dbReference type="SUPFAM" id="SSF48452">
    <property type="entry name" value="TPR-like"/>
    <property type="match status" value="1"/>
</dbReference>
<dbReference type="PANTHER" id="PTHR24421:SF10">
    <property type="entry name" value="NITRATE_NITRITE SENSOR PROTEIN NARQ"/>
    <property type="match status" value="1"/>
</dbReference>
<dbReference type="PANTHER" id="PTHR24421">
    <property type="entry name" value="NITRATE/NITRITE SENSOR PROTEIN NARX-RELATED"/>
    <property type="match status" value="1"/>
</dbReference>
<dbReference type="Gene3D" id="1.25.40.10">
    <property type="entry name" value="Tetratricopeptide repeat domain"/>
    <property type="match status" value="2"/>
</dbReference>
<dbReference type="PROSITE" id="PS50005">
    <property type="entry name" value="TPR"/>
    <property type="match status" value="1"/>
</dbReference>
<dbReference type="Proteomes" id="UP000277579">
    <property type="component" value="Unassembled WGS sequence"/>
</dbReference>
<evidence type="ECO:0000256" key="7">
    <source>
        <dbReference type="SAM" id="Phobius"/>
    </source>
</evidence>
<evidence type="ECO:0000256" key="3">
    <source>
        <dbReference type="ARBA" id="ARBA00022679"/>
    </source>
</evidence>
<name>A0A495MCW8_9FLAO</name>
<evidence type="ECO:0000256" key="5">
    <source>
        <dbReference type="ARBA" id="ARBA00023012"/>
    </source>
</evidence>
<dbReference type="SUPFAM" id="SSF55874">
    <property type="entry name" value="ATPase domain of HSP90 chaperone/DNA topoisomerase II/histidine kinase"/>
    <property type="match status" value="1"/>
</dbReference>
<evidence type="ECO:0000256" key="6">
    <source>
        <dbReference type="PROSITE-ProRule" id="PRU00339"/>
    </source>
</evidence>
<dbReference type="InterPro" id="IPR050482">
    <property type="entry name" value="Sensor_HK_TwoCompSys"/>
</dbReference>
<protein>
    <recommendedName>
        <fullName evidence="2">histidine kinase</fullName>
        <ecNumber evidence="2">2.7.13.3</ecNumber>
    </recommendedName>
</protein>
<organism evidence="8 9">
    <name type="scientific">Flavobacterium endophyticum</name>
    <dbReference type="NCBI Taxonomy" id="1540163"/>
    <lineage>
        <taxon>Bacteria</taxon>
        <taxon>Pseudomonadati</taxon>
        <taxon>Bacteroidota</taxon>
        <taxon>Flavobacteriia</taxon>
        <taxon>Flavobacteriales</taxon>
        <taxon>Flavobacteriaceae</taxon>
        <taxon>Flavobacterium</taxon>
    </lineage>
</organism>
<keyword evidence="6" id="KW-0802">TPR repeat</keyword>
<dbReference type="GO" id="GO:0004673">
    <property type="term" value="F:protein histidine kinase activity"/>
    <property type="evidence" value="ECO:0007669"/>
    <property type="project" value="UniProtKB-EC"/>
</dbReference>
<evidence type="ECO:0000313" key="8">
    <source>
        <dbReference type="EMBL" id="RKS23165.1"/>
    </source>
</evidence>
<dbReference type="InterPro" id="IPR036890">
    <property type="entry name" value="HATPase_C_sf"/>
</dbReference>
<evidence type="ECO:0000256" key="1">
    <source>
        <dbReference type="ARBA" id="ARBA00000085"/>
    </source>
</evidence>
<keyword evidence="7" id="KW-0472">Membrane</keyword>
<dbReference type="RefSeq" id="WP_121376389.1">
    <property type="nucleotide sequence ID" value="NZ_RBLC01000002.1"/>
</dbReference>
<keyword evidence="3" id="KW-0808">Transferase</keyword>
<feature type="transmembrane region" description="Helical" evidence="7">
    <location>
        <begin position="341"/>
        <end position="361"/>
    </location>
</feature>
<dbReference type="CDD" id="cd16917">
    <property type="entry name" value="HATPase_UhpB-NarQ-NarX-like"/>
    <property type="match status" value="1"/>
</dbReference>
<dbReference type="InterPro" id="IPR019734">
    <property type="entry name" value="TPR_rpt"/>
</dbReference>
<proteinExistence type="predicted"/>
<reference evidence="8 9" key="1">
    <citation type="submission" date="2018-10" db="EMBL/GenBank/DDBJ databases">
        <title>Genomic Encyclopedia of Archaeal and Bacterial Type Strains, Phase II (KMG-II): from individual species to whole genera.</title>
        <authorList>
            <person name="Goeker M."/>
        </authorList>
    </citation>
    <scope>NUCLEOTIDE SEQUENCE [LARGE SCALE GENOMIC DNA]</scope>
    <source>
        <strain evidence="8 9">DSM 29537</strain>
    </source>
</reference>
<gene>
    <name evidence="8" type="ORF">CLV94_2070</name>
</gene>
<keyword evidence="9" id="KW-1185">Reference proteome</keyword>
<feature type="repeat" description="TPR" evidence="6">
    <location>
        <begin position="117"/>
        <end position="150"/>
    </location>
</feature>
<evidence type="ECO:0000313" key="9">
    <source>
        <dbReference type="Proteomes" id="UP000277579"/>
    </source>
</evidence>
<sequence length="566" mass="64960">MVRSPFFILLLFFFFSCEKRQTISSTFSQEIEDVIQAKAWQKKAKKFEEAKEYDSAVYYYVKSKNIFIKEKENTGNITYNCVQAAWILQVVGDYIGSEEMLTEAEKYNPKKDINYAASIANLYGIIEKENGHYDEAIQNYKKVLSFTKDPLARLSPLNNMATIYIATNKYNKAIDILDGILKSKILETDTLQDKKARYMDNLGYAVYKSGRDKEGLSLMEKALSMRNKIGDTYGSIESYLHLTDYHKNSSPQQSIQYAKMAYKNATDVHSVDERLEALSFLMVSDHEKDARKYASTYQKVNDSIITIRNNEKKQFAKIIFDSTNEKEENQKLRAEKAEDSLKMIVISTILLLLIIAVSRYYRNKNRIERQRGIKAVYDTETRISKKLHDELANDVFQVMSFAETQNLENPNKKELLLDNLDKIYGNARNISRENSSIDTGEDFDSELKQMLVNYENGGLKVIIKNSPEINWAKLPSTSKVAVFRVLQELMVNMKKHSQSTIVVISFETIKNALQIKYSDNGIGFSNKLSLKNGLQNAETRIKAINGVITFDTETEKGFKVKITIPN</sequence>
<dbReference type="PROSITE" id="PS51257">
    <property type="entry name" value="PROKAR_LIPOPROTEIN"/>
    <property type="match status" value="1"/>
</dbReference>
<dbReference type="GO" id="GO:0000160">
    <property type="term" value="P:phosphorelay signal transduction system"/>
    <property type="evidence" value="ECO:0007669"/>
    <property type="project" value="UniProtKB-KW"/>
</dbReference>
<dbReference type="Gene3D" id="3.30.565.10">
    <property type="entry name" value="Histidine kinase-like ATPase, C-terminal domain"/>
    <property type="match status" value="1"/>
</dbReference>
<dbReference type="AlphaFoldDB" id="A0A495MCW8"/>
<dbReference type="InterPro" id="IPR011990">
    <property type="entry name" value="TPR-like_helical_dom_sf"/>
</dbReference>
<dbReference type="EC" id="2.7.13.3" evidence="2"/>
<dbReference type="EMBL" id="RBLC01000002">
    <property type="protein sequence ID" value="RKS23165.1"/>
    <property type="molecule type" value="Genomic_DNA"/>
</dbReference>